<dbReference type="InterPro" id="IPR057727">
    <property type="entry name" value="WCX_dom"/>
</dbReference>
<dbReference type="Pfam" id="PF19187">
    <property type="entry name" value="HTH_PafC"/>
    <property type="match status" value="1"/>
</dbReference>
<evidence type="ECO:0000259" key="4">
    <source>
        <dbReference type="Pfam" id="PF25583"/>
    </source>
</evidence>
<dbReference type="InterPro" id="IPR043839">
    <property type="entry name" value="PafC_HTH"/>
</dbReference>
<organism evidence="5 6">
    <name type="scientific">Raineyella fluvialis</name>
    <dbReference type="NCBI Taxonomy" id="2662261"/>
    <lineage>
        <taxon>Bacteria</taxon>
        <taxon>Bacillati</taxon>
        <taxon>Actinomycetota</taxon>
        <taxon>Actinomycetes</taxon>
        <taxon>Propionibacteriales</taxon>
        <taxon>Propionibacteriaceae</taxon>
        <taxon>Raineyella</taxon>
    </lineage>
</organism>
<dbReference type="EMBL" id="CP045725">
    <property type="protein sequence ID" value="QGF24847.1"/>
    <property type="molecule type" value="Genomic_DNA"/>
</dbReference>
<dbReference type="InterPro" id="IPR026881">
    <property type="entry name" value="WYL_dom"/>
</dbReference>
<reference evidence="5 6" key="1">
    <citation type="submission" date="2019-10" db="EMBL/GenBank/DDBJ databases">
        <title>Genomic analysis of Raineyella sp. CBA3103.</title>
        <authorList>
            <person name="Roh S.W."/>
        </authorList>
    </citation>
    <scope>NUCLEOTIDE SEQUENCE [LARGE SCALE GENOMIC DNA]</scope>
    <source>
        <strain evidence="5 6">CBA3103</strain>
    </source>
</reference>
<proteinExistence type="predicted"/>
<evidence type="ECO:0000259" key="2">
    <source>
        <dbReference type="Pfam" id="PF13280"/>
    </source>
</evidence>
<protein>
    <submittedName>
        <fullName evidence="5">WYL domain-containing protein</fullName>
    </submittedName>
</protein>
<dbReference type="InterPro" id="IPR051534">
    <property type="entry name" value="CBASS_pafABC_assoc_protein"/>
</dbReference>
<dbReference type="RefSeq" id="WP_153573376.1">
    <property type="nucleotide sequence ID" value="NZ_CP045725.1"/>
</dbReference>
<feature type="domain" description="PafC HTH" evidence="3">
    <location>
        <begin position="7"/>
        <end position="123"/>
    </location>
</feature>
<dbReference type="AlphaFoldDB" id="A0A5Q2FGC1"/>
<dbReference type="PANTHER" id="PTHR34580:SF1">
    <property type="entry name" value="PROTEIN PAFC"/>
    <property type="match status" value="1"/>
</dbReference>
<evidence type="ECO:0000259" key="3">
    <source>
        <dbReference type="Pfam" id="PF19187"/>
    </source>
</evidence>
<sequence length="352" mass="38402">MASTATEQVPRLLALSTWLRGLDETTVEDVAREFGVTVDQAREDVRLLTMCQLPGQLGFYVLDLDFDALEEGIIRPSLDNAPTMPARFSADEAVTLLVGLQVLAETSTGRTAQVVESARAKIAAVAGEHAAMADRFRLKVASGTPEVREAVDRALAVRRSLALDYVDAQGRASRRTVDALGTKVVDGYHYLEAWDLDRADRRSFRMDRIRVAEVLSRAALDHGGAAEGPPSWIRQLEHAEQIRLWVRPAARWLVEYYPTTEVRAVTPEDDLGPDREPSDGDLIVTLGVLDPSWLTGLLLRFGADVVLLDPPDAGEGALERARATLTLYENAAGTPRTSRPAGPGDDQGAQVR</sequence>
<name>A0A5Q2FGC1_9ACTN</name>
<evidence type="ECO:0000313" key="6">
    <source>
        <dbReference type="Proteomes" id="UP000386847"/>
    </source>
</evidence>
<feature type="region of interest" description="Disordered" evidence="1">
    <location>
        <begin position="329"/>
        <end position="352"/>
    </location>
</feature>
<dbReference type="KEGG" id="rain:Rai3103_15815"/>
<feature type="domain" description="WCX" evidence="4">
    <location>
        <begin position="240"/>
        <end position="325"/>
    </location>
</feature>
<dbReference type="PROSITE" id="PS52050">
    <property type="entry name" value="WYL"/>
    <property type="match status" value="1"/>
</dbReference>
<evidence type="ECO:0000256" key="1">
    <source>
        <dbReference type="SAM" id="MobiDB-lite"/>
    </source>
</evidence>
<dbReference type="InterPro" id="IPR028349">
    <property type="entry name" value="PafC-like"/>
</dbReference>
<feature type="domain" description="WYL" evidence="2">
    <location>
        <begin position="148"/>
        <end position="214"/>
    </location>
</feature>
<keyword evidence="6" id="KW-1185">Reference proteome</keyword>
<gene>
    <name evidence="5" type="ORF">Rai3103_15815</name>
</gene>
<dbReference type="Proteomes" id="UP000386847">
    <property type="component" value="Chromosome"/>
</dbReference>
<accession>A0A5Q2FGC1</accession>
<dbReference type="Pfam" id="PF13280">
    <property type="entry name" value="WYL"/>
    <property type="match status" value="1"/>
</dbReference>
<dbReference type="Pfam" id="PF25583">
    <property type="entry name" value="WCX"/>
    <property type="match status" value="1"/>
</dbReference>
<evidence type="ECO:0000313" key="5">
    <source>
        <dbReference type="EMBL" id="QGF24847.1"/>
    </source>
</evidence>
<dbReference type="PANTHER" id="PTHR34580">
    <property type="match status" value="1"/>
</dbReference>
<dbReference type="PIRSF" id="PIRSF016838">
    <property type="entry name" value="PafC"/>
    <property type="match status" value="1"/>
</dbReference>